<dbReference type="GO" id="GO:0005737">
    <property type="term" value="C:cytoplasm"/>
    <property type="evidence" value="ECO:0007669"/>
    <property type="project" value="TreeGrafter"/>
</dbReference>
<dbReference type="GO" id="GO:0016853">
    <property type="term" value="F:isomerase activity"/>
    <property type="evidence" value="ECO:0007669"/>
    <property type="project" value="TreeGrafter"/>
</dbReference>
<proteinExistence type="predicted"/>
<dbReference type="RefSeq" id="WP_163659188.1">
    <property type="nucleotide sequence ID" value="NZ_QZCE01000001.1"/>
</dbReference>
<comment type="caution">
    <text evidence="2">The sequence shown here is derived from an EMBL/GenBank/DDBJ whole genome shotgun (WGS) entry which is preliminary data.</text>
</comment>
<sequence>MRYRFYTADVFTKHIFGGNPLAVFPEADGLKPEQMQRIANEFNLSETAFVLPPETTEGTYRLRIFTPGTELPFAGHPTIGTAYVLAAIGKVPLSEDRTTIIFEEGVGDIPVVIHSTNGQPTFAQFSAAQLPEFGPEPPPLAKLASMLSLQPSDLHADNWTPQALSCGVPFLFIPICDRITLAKAQLNLTTWEATLASYWAPHIYLFTPDPELEGSDFRARMFAPAMGIQEDPATGAAATAFAGYLGQTAKPGKLRWVIEQGFDMGRPSFLDIEADKDGNKISAIRVGGNSVQVSQGEITIPSGDNP</sequence>
<dbReference type="Gene3D" id="3.10.310.10">
    <property type="entry name" value="Diaminopimelate Epimerase, Chain A, domain 1"/>
    <property type="match status" value="2"/>
</dbReference>
<reference evidence="2 3" key="1">
    <citation type="journal article" date="2020" name="Microb. Ecol.">
        <title>Ecogenomics of the Marine Benthic Filamentous Cyanobacterium Adonisia.</title>
        <authorList>
            <person name="Walter J.M."/>
            <person name="Coutinho F.H."/>
            <person name="Leomil L."/>
            <person name="Hargreaves P.I."/>
            <person name="Campeao M.E."/>
            <person name="Vieira V.V."/>
            <person name="Silva B.S."/>
            <person name="Fistarol G.O."/>
            <person name="Salomon P.S."/>
            <person name="Sawabe T."/>
            <person name="Mino S."/>
            <person name="Hosokawa M."/>
            <person name="Miyashita H."/>
            <person name="Maruyama F."/>
            <person name="van Verk M.C."/>
            <person name="Dutilh B.E."/>
            <person name="Thompson C.C."/>
            <person name="Thompson F.L."/>
        </authorList>
    </citation>
    <scope>NUCLEOTIDE SEQUENCE [LARGE SCALE GENOMIC DNA]</scope>
    <source>
        <strain evidence="2 3">CCMR0082</strain>
    </source>
</reference>
<dbReference type="InterPro" id="IPR003719">
    <property type="entry name" value="Phenazine_PhzF-like"/>
</dbReference>
<evidence type="ECO:0000313" key="2">
    <source>
        <dbReference type="EMBL" id="NEZ61326.1"/>
    </source>
</evidence>
<evidence type="ECO:0000256" key="1">
    <source>
        <dbReference type="PIRSR" id="PIRSR016184-1"/>
    </source>
</evidence>
<protein>
    <submittedName>
        <fullName evidence="2">PhzF family phenazine biosynthesis protein</fullName>
    </submittedName>
</protein>
<accession>A0A6M0RYU3</accession>
<evidence type="ECO:0000313" key="3">
    <source>
        <dbReference type="Proteomes" id="UP000473574"/>
    </source>
</evidence>
<dbReference type="Pfam" id="PF02567">
    <property type="entry name" value="PhzC-PhzF"/>
    <property type="match status" value="1"/>
</dbReference>
<dbReference type="PANTHER" id="PTHR13774:SF32">
    <property type="entry name" value="ANTISENSE-ENHANCING SEQUENCE 1"/>
    <property type="match status" value="1"/>
</dbReference>
<name>A0A6M0RYU3_9CYAN</name>
<dbReference type="SUPFAM" id="SSF54506">
    <property type="entry name" value="Diaminopimelate epimerase-like"/>
    <property type="match status" value="1"/>
</dbReference>
<gene>
    <name evidence="2" type="ORF">D0962_00820</name>
</gene>
<dbReference type="PANTHER" id="PTHR13774">
    <property type="entry name" value="PHENAZINE BIOSYNTHESIS PROTEIN"/>
    <property type="match status" value="1"/>
</dbReference>
<feature type="active site" evidence="1">
    <location>
        <position position="46"/>
    </location>
</feature>
<dbReference type="EMBL" id="QZCE01000001">
    <property type="protein sequence ID" value="NEZ61326.1"/>
    <property type="molecule type" value="Genomic_DNA"/>
</dbReference>
<dbReference type="NCBIfam" id="TIGR00654">
    <property type="entry name" value="PhzF_family"/>
    <property type="match status" value="1"/>
</dbReference>
<organism evidence="2 3">
    <name type="scientific">Adonisia turfae CCMR0082</name>
    <dbReference type="NCBI Taxonomy" id="2304604"/>
    <lineage>
        <taxon>Bacteria</taxon>
        <taxon>Bacillati</taxon>
        <taxon>Cyanobacteriota</taxon>
        <taxon>Adonisia</taxon>
        <taxon>Adonisia turfae</taxon>
    </lineage>
</organism>
<dbReference type="Proteomes" id="UP000473574">
    <property type="component" value="Unassembled WGS sequence"/>
</dbReference>
<dbReference type="AlphaFoldDB" id="A0A6M0RYU3"/>
<dbReference type="PIRSF" id="PIRSF016184">
    <property type="entry name" value="PhzC_PhzF"/>
    <property type="match status" value="1"/>
</dbReference>